<organism evidence="8 9">
    <name type="scientific">Lophiostoma macrostomum CBS 122681</name>
    <dbReference type="NCBI Taxonomy" id="1314788"/>
    <lineage>
        <taxon>Eukaryota</taxon>
        <taxon>Fungi</taxon>
        <taxon>Dikarya</taxon>
        <taxon>Ascomycota</taxon>
        <taxon>Pezizomycotina</taxon>
        <taxon>Dothideomycetes</taxon>
        <taxon>Pleosporomycetidae</taxon>
        <taxon>Pleosporales</taxon>
        <taxon>Lophiostomataceae</taxon>
        <taxon>Lophiostoma</taxon>
    </lineage>
</organism>
<sequence>MSSGYSISSPNGNSNGHVNGVANGGPAASHSHDMGDIRRRAEFVLHASDETKRLVQELYTRYEYLSEEYTRVCDQRKSELEAAQREKNALVERMGTMSFSLEAEPFVICLIDADGMVFEDEFVKEGEAGGRKAASVLHTEILNYAQRELGVERIAKSTKIVCRAYANVGGLAGLLVSIGAANTEETVVQFVRGFTRGKILFDFVDVGPGKDRADDKIIESLKLYVGNSHCRHILFGCSHDNGYARILENYATEEVYMDQITLLEGAPFEKELRVLPFRTTKFPGLFRDAKVDRLQSRTSIPAKTYNVIQGMPTRFPPAPRQVSSNSLLNSPIMAHVIPHIPRTPSTSSLASSEGVAAKPVPIVNNSWAAKAAAPPPPVNPDSSPAYKPANREDSISRNRQGQRVDPPCRDYDKAEVDRVKKMKMCNVHFLRQECPYGDNCTHYHDYKPTKDELGTLRLVARMAPCQNGSGCQDVKCIYGHRCPAPLSRNPVKGNKPCIFSDQCKFPLELHEIDCHVVKTLVIR</sequence>
<keyword evidence="2 4" id="KW-0863">Zinc-finger</keyword>
<dbReference type="InterPro" id="IPR057654">
    <property type="entry name" value="Znf-CCCH_tandem"/>
</dbReference>
<evidence type="ECO:0000256" key="2">
    <source>
        <dbReference type="ARBA" id="ARBA00022771"/>
    </source>
</evidence>
<evidence type="ECO:0000313" key="9">
    <source>
        <dbReference type="Proteomes" id="UP000799324"/>
    </source>
</evidence>
<evidence type="ECO:0000256" key="1">
    <source>
        <dbReference type="ARBA" id="ARBA00022723"/>
    </source>
</evidence>
<dbReference type="AlphaFoldDB" id="A0A6A6SV07"/>
<dbReference type="PANTHER" id="PTHR37543">
    <property type="entry name" value="CCCH ZINC FINGER DNA BINDING PROTEIN (AFU_ORTHOLOGUE AFUA_5G12760)"/>
    <property type="match status" value="1"/>
</dbReference>
<evidence type="ECO:0000256" key="5">
    <source>
        <dbReference type="SAM" id="Coils"/>
    </source>
</evidence>
<dbReference type="InterPro" id="IPR057683">
    <property type="entry name" value="DUF7923"/>
</dbReference>
<dbReference type="InterPro" id="IPR000571">
    <property type="entry name" value="Znf_CCCH"/>
</dbReference>
<feature type="region of interest" description="Disordered" evidence="6">
    <location>
        <begin position="370"/>
        <end position="411"/>
    </location>
</feature>
<feature type="domain" description="C3H1-type" evidence="7">
    <location>
        <begin position="420"/>
        <end position="447"/>
    </location>
</feature>
<feature type="region of interest" description="Disordered" evidence="6">
    <location>
        <begin position="1"/>
        <end position="33"/>
    </location>
</feature>
<dbReference type="Gene3D" id="4.10.1000.10">
    <property type="entry name" value="Zinc finger, CCCH-type"/>
    <property type="match status" value="1"/>
</dbReference>
<keyword evidence="3 4" id="KW-0862">Zinc</keyword>
<dbReference type="Proteomes" id="UP000799324">
    <property type="component" value="Unassembled WGS sequence"/>
</dbReference>
<dbReference type="GO" id="GO:0008270">
    <property type="term" value="F:zinc ion binding"/>
    <property type="evidence" value="ECO:0007669"/>
    <property type="project" value="UniProtKB-KW"/>
</dbReference>
<feature type="compositionally biased region" description="Polar residues" evidence="6">
    <location>
        <begin position="1"/>
        <end position="17"/>
    </location>
</feature>
<keyword evidence="9" id="KW-1185">Reference proteome</keyword>
<reference evidence="8" key="1">
    <citation type="journal article" date="2020" name="Stud. Mycol.">
        <title>101 Dothideomycetes genomes: a test case for predicting lifestyles and emergence of pathogens.</title>
        <authorList>
            <person name="Haridas S."/>
            <person name="Albert R."/>
            <person name="Binder M."/>
            <person name="Bloem J."/>
            <person name="Labutti K."/>
            <person name="Salamov A."/>
            <person name="Andreopoulos B."/>
            <person name="Baker S."/>
            <person name="Barry K."/>
            <person name="Bills G."/>
            <person name="Bluhm B."/>
            <person name="Cannon C."/>
            <person name="Castanera R."/>
            <person name="Culley D."/>
            <person name="Daum C."/>
            <person name="Ezra D."/>
            <person name="Gonzalez J."/>
            <person name="Henrissat B."/>
            <person name="Kuo A."/>
            <person name="Liang C."/>
            <person name="Lipzen A."/>
            <person name="Lutzoni F."/>
            <person name="Magnuson J."/>
            <person name="Mondo S."/>
            <person name="Nolan M."/>
            <person name="Ohm R."/>
            <person name="Pangilinan J."/>
            <person name="Park H.-J."/>
            <person name="Ramirez L."/>
            <person name="Alfaro M."/>
            <person name="Sun H."/>
            <person name="Tritt A."/>
            <person name="Yoshinaga Y."/>
            <person name="Zwiers L.-H."/>
            <person name="Turgeon B."/>
            <person name="Goodwin S."/>
            <person name="Spatafora J."/>
            <person name="Crous P."/>
            <person name="Grigoriev I."/>
        </authorList>
    </citation>
    <scope>NUCLEOTIDE SEQUENCE</scope>
    <source>
        <strain evidence="8">CBS 122681</strain>
    </source>
</reference>
<evidence type="ECO:0000259" key="7">
    <source>
        <dbReference type="PROSITE" id="PS50103"/>
    </source>
</evidence>
<evidence type="ECO:0000256" key="3">
    <source>
        <dbReference type="ARBA" id="ARBA00022833"/>
    </source>
</evidence>
<keyword evidence="1 4" id="KW-0479">Metal-binding</keyword>
<dbReference type="InterPro" id="IPR036855">
    <property type="entry name" value="Znf_CCCH_sf"/>
</dbReference>
<evidence type="ECO:0000256" key="6">
    <source>
        <dbReference type="SAM" id="MobiDB-lite"/>
    </source>
</evidence>
<feature type="zinc finger region" description="C3H1-type" evidence="4">
    <location>
        <begin position="420"/>
        <end position="447"/>
    </location>
</feature>
<dbReference type="SUPFAM" id="SSF90229">
    <property type="entry name" value="CCCH zinc finger"/>
    <property type="match status" value="1"/>
</dbReference>
<dbReference type="PANTHER" id="PTHR37543:SF1">
    <property type="entry name" value="CCCH ZINC FINGER DNA BINDING PROTEIN (AFU_ORTHOLOGUE AFUA_5G12760)"/>
    <property type="match status" value="1"/>
</dbReference>
<protein>
    <recommendedName>
        <fullName evidence="7">C3H1-type domain-containing protein</fullName>
    </recommendedName>
</protein>
<proteinExistence type="predicted"/>
<dbReference type="PROSITE" id="PS50103">
    <property type="entry name" value="ZF_C3H1"/>
    <property type="match status" value="1"/>
</dbReference>
<dbReference type="OrthoDB" id="3512845at2759"/>
<feature type="coiled-coil region" evidence="5">
    <location>
        <begin position="66"/>
        <end position="93"/>
    </location>
</feature>
<gene>
    <name evidence="8" type="ORF">K491DRAFT_90377</name>
</gene>
<evidence type="ECO:0000313" key="8">
    <source>
        <dbReference type="EMBL" id="KAF2651412.1"/>
    </source>
</evidence>
<dbReference type="Pfam" id="PF25543">
    <property type="entry name" value="zf-CCCH_tandem"/>
    <property type="match status" value="1"/>
</dbReference>
<evidence type="ECO:0000256" key="4">
    <source>
        <dbReference type="PROSITE-ProRule" id="PRU00723"/>
    </source>
</evidence>
<name>A0A6A6SV07_9PLEO</name>
<keyword evidence="5" id="KW-0175">Coiled coil</keyword>
<accession>A0A6A6SV07</accession>
<dbReference type="Pfam" id="PF25540">
    <property type="entry name" value="DUF7923"/>
    <property type="match status" value="1"/>
</dbReference>
<dbReference type="EMBL" id="MU004426">
    <property type="protein sequence ID" value="KAF2651412.1"/>
    <property type="molecule type" value="Genomic_DNA"/>
</dbReference>